<dbReference type="AlphaFoldDB" id="A0AA40D5V0"/>
<protein>
    <submittedName>
        <fullName evidence="1">Uncharacterized protein</fullName>
    </submittedName>
</protein>
<sequence>MKIILVNSTGLVGDAIAFQCLANKDIQDVHILSSAAMPQVYSAKARHLVHQDFMSYEPELIEKLAGAQACIWALPPKPCVEERSRPSERRRSISDAWFNWDSLAGEVEALTVSDDRFVEVKTEAGKRVEVDRCLGAAKAFLDQVIRHLPPASERPFRFALVSWAANSWDEDAAEEAMELLTERLGNANIEISLFRPGMFVPARPEAKVNPPVGEAIFADQLADAVIEGILDTKR</sequence>
<comment type="caution">
    <text evidence="1">The sequence shown here is derived from an EMBL/GenBank/DDBJ whole genome shotgun (WGS) entry which is preliminary data.</text>
</comment>
<evidence type="ECO:0000313" key="1">
    <source>
        <dbReference type="EMBL" id="KAK0663891.1"/>
    </source>
</evidence>
<reference evidence="1" key="1">
    <citation type="submission" date="2023-06" db="EMBL/GenBank/DDBJ databases">
        <title>Genome-scale phylogeny and comparative genomics of the fungal order Sordariales.</title>
        <authorList>
            <consortium name="Lawrence Berkeley National Laboratory"/>
            <person name="Hensen N."/>
            <person name="Bonometti L."/>
            <person name="Westerberg I."/>
            <person name="Brannstrom I.O."/>
            <person name="Guillou S."/>
            <person name="Cros-Aarteil S."/>
            <person name="Calhoun S."/>
            <person name="Haridas S."/>
            <person name="Kuo A."/>
            <person name="Mondo S."/>
            <person name="Pangilinan J."/>
            <person name="Riley R."/>
            <person name="Labutti K."/>
            <person name="Andreopoulos B."/>
            <person name="Lipzen A."/>
            <person name="Chen C."/>
            <person name="Yanf M."/>
            <person name="Daum C."/>
            <person name="Ng V."/>
            <person name="Clum A."/>
            <person name="Steindorff A."/>
            <person name="Ohm R."/>
            <person name="Martin F."/>
            <person name="Silar P."/>
            <person name="Natvig D."/>
            <person name="Lalanne C."/>
            <person name="Gautier V."/>
            <person name="Ament-Velasquez S.L."/>
            <person name="Kruys A."/>
            <person name="Hutchinson M.I."/>
            <person name="Powell A.J."/>
            <person name="Barry K."/>
            <person name="Miller A.N."/>
            <person name="Grigoriev I.V."/>
            <person name="Debuchy R."/>
            <person name="Gladieux P."/>
            <person name="Thoren M.H."/>
            <person name="Johannesson H."/>
        </authorList>
    </citation>
    <scope>NUCLEOTIDE SEQUENCE</scope>
    <source>
        <strain evidence="1">CBS 307.81</strain>
    </source>
</reference>
<keyword evidence="2" id="KW-1185">Reference proteome</keyword>
<dbReference type="EMBL" id="JAULSY010000127">
    <property type="protein sequence ID" value="KAK0663891.1"/>
    <property type="molecule type" value="Genomic_DNA"/>
</dbReference>
<accession>A0AA40D5V0</accession>
<name>A0AA40D5V0_9PEZI</name>
<gene>
    <name evidence="1" type="ORF">QBC41DRAFT_381054</name>
</gene>
<dbReference type="Proteomes" id="UP001174997">
    <property type="component" value="Unassembled WGS sequence"/>
</dbReference>
<proteinExistence type="predicted"/>
<evidence type="ECO:0000313" key="2">
    <source>
        <dbReference type="Proteomes" id="UP001174997"/>
    </source>
</evidence>
<organism evidence="1 2">
    <name type="scientific">Cercophora samala</name>
    <dbReference type="NCBI Taxonomy" id="330535"/>
    <lineage>
        <taxon>Eukaryota</taxon>
        <taxon>Fungi</taxon>
        <taxon>Dikarya</taxon>
        <taxon>Ascomycota</taxon>
        <taxon>Pezizomycotina</taxon>
        <taxon>Sordariomycetes</taxon>
        <taxon>Sordariomycetidae</taxon>
        <taxon>Sordariales</taxon>
        <taxon>Lasiosphaeriaceae</taxon>
        <taxon>Cercophora</taxon>
    </lineage>
</organism>
<dbReference type="Gene3D" id="3.40.50.720">
    <property type="entry name" value="NAD(P)-binding Rossmann-like Domain"/>
    <property type="match status" value="1"/>
</dbReference>